<proteinExistence type="inferred from homology"/>
<comment type="caution">
    <text evidence="14">The sequence shown here is derived from an EMBL/GenBank/DDBJ whole genome shotgun (WGS) entry which is preliminary data.</text>
</comment>
<keyword evidence="5 12" id="KW-0812">Transmembrane</keyword>
<evidence type="ECO:0000256" key="10">
    <source>
        <dbReference type="ARBA" id="ARBA00023201"/>
    </source>
</evidence>
<dbReference type="InterPro" id="IPR051359">
    <property type="entry name" value="CaCA_antiporter"/>
</dbReference>
<protein>
    <recommendedName>
        <fullName evidence="13">Sodium/calcium exchanger membrane region domain-containing protein</fullName>
    </recommendedName>
</protein>
<keyword evidence="7 12" id="KW-1133">Transmembrane helix</keyword>
<accession>A0A6A6KFB4</accession>
<keyword evidence="10" id="KW-0406">Ion transport</keyword>
<evidence type="ECO:0000256" key="7">
    <source>
        <dbReference type="ARBA" id="ARBA00022989"/>
    </source>
</evidence>
<dbReference type="EMBL" id="JAAGAX010000017">
    <property type="protein sequence ID" value="KAF2287124.1"/>
    <property type="molecule type" value="Genomic_DNA"/>
</dbReference>
<dbReference type="Gene3D" id="1.20.1420.30">
    <property type="entry name" value="NCX, central ion-binding region"/>
    <property type="match status" value="1"/>
</dbReference>
<evidence type="ECO:0000313" key="15">
    <source>
        <dbReference type="Proteomes" id="UP000467840"/>
    </source>
</evidence>
<dbReference type="GO" id="GO:0006814">
    <property type="term" value="P:sodium ion transport"/>
    <property type="evidence" value="ECO:0007669"/>
    <property type="project" value="UniProtKB-KW"/>
</dbReference>
<dbReference type="AlphaFoldDB" id="A0A6A6KFB4"/>
<evidence type="ECO:0000256" key="11">
    <source>
        <dbReference type="ARBA" id="ARBA00038187"/>
    </source>
</evidence>
<keyword evidence="9 12" id="KW-0472">Membrane</keyword>
<comment type="subcellular location">
    <subcellularLocation>
        <location evidence="1">Membrane</location>
        <topology evidence="1">Multi-pass membrane protein</topology>
    </subcellularLocation>
</comment>
<dbReference type="GO" id="GO:0008324">
    <property type="term" value="F:monoatomic cation transmembrane transporter activity"/>
    <property type="evidence" value="ECO:0007669"/>
    <property type="project" value="TreeGrafter"/>
</dbReference>
<keyword evidence="10" id="KW-0739">Sodium transport</keyword>
<sequence length="377" mass="40787">MGRILRRSLDSPRAIRSNSSGVLPDVDVEKIKGSALVRSGSCFSALSSVGSVACVSFLSVGKYCRGLLLLFLGEAIESVEVAANCCWFSLLPLGNGAPDVFASIAAFSGKDTGEVGLNSVLGGAVFVTCIVVGTVSLCVAERSIQIDRTCFIRDVCFFLFALLSLGIVLIVGKVTVGGAIAFVSIYFIYAFAVAAIEIFKKHAWRLRLGAVTQLLPVKESIFSRGSEDDESVYASLLESDSKSDVPHLQNKLPHWMWASHVAIYSDEVVKESSDSPNNEWGWNEVETVNDQSSCSCSNLFCLLEMPLTLLRRLTIPIVEEERWSKGYAVASATLAPILLALLWNTRDDIGILNREISYFLGVASGGVLGVLAYLYTR</sequence>
<name>A0A6A6KFB4_HEVBR</name>
<evidence type="ECO:0000256" key="3">
    <source>
        <dbReference type="ARBA" id="ARBA00022449"/>
    </source>
</evidence>
<keyword evidence="3" id="KW-0050">Antiport</keyword>
<feature type="transmembrane region" description="Helical" evidence="12">
    <location>
        <begin position="40"/>
        <end position="60"/>
    </location>
</feature>
<evidence type="ECO:0000259" key="13">
    <source>
        <dbReference type="Pfam" id="PF01699"/>
    </source>
</evidence>
<feature type="domain" description="Sodium/calcium exchanger membrane region" evidence="13">
    <location>
        <begin position="89"/>
        <end position="192"/>
    </location>
</feature>
<dbReference type="InterPro" id="IPR004837">
    <property type="entry name" value="NaCa_Exmemb"/>
</dbReference>
<dbReference type="Proteomes" id="UP000467840">
    <property type="component" value="Chromosome 3"/>
</dbReference>
<comment type="similarity">
    <text evidence="11">Belongs to the Ca(2+):cation antiporter (CaCA) (TC 2.A.19) family. Cation/calcium exchanger (CCX) subfamily.</text>
</comment>
<evidence type="ECO:0000256" key="6">
    <source>
        <dbReference type="ARBA" id="ARBA00022958"/>
    </source>
</evidence>
<dbReference type="GO" id="GO:0006813">
    <property type="term" value="P:potassium ion transport"/>
    <property type="evidence" value="ECO:0007669"/>
    <property type="project" value="UniProtKB-KW"/>
</dbReference>
<evidence type="ECO:0000256" key="12">
    <source>
        <dbReference type="SAM" id="Phobius"/>
    </source>
</evidence>
<reference evidence="14 15" key="1">
    <citation type="journal article" date="2020" name="Mol. Plant">
        <title>The Chromosome-Based Rubber Tree Genome Provides New Insights into Spurge Genome Evolution and Rubber Biosynthesis.</title>
        <authorList>
            <person name="Liu J."/>
            <person name="Shi C."/>
            <person name="Shi C.C."/>
            <person name="Li W."/>
            <person name="Zhang Q.J."/>
            <person name="Zhang Y."/>
            <person name="Li K."/>
            <person name="Lu H.F."/>
            <person name="Shi C."/>
            <person name="Zhu S.T."/>
            <person name="Xiao Z.Y."/>
            <person name="Nan H."/>
            <person name="Yue Y."/>
            <person name="Zhu X.G."/>
            <person name="Wu Y."/>
            <person name="Hong X.N."/>
            <person name="Fan G.Y."/>
            <person name="Tong Y."/>
            <person name="Zhang D."/>
            <person name="Mao C.L."/>
            <person name="Liu Y.L."/>
            <person name="Hao S.J."/>
            <person name="Liu W.Q."/>
            <person name="Lv M.Q."/>
            <person name="Zhang H.B."/>
            <person name="Liu Y."/>
            <person name="Hu-Tang G.R."/>
            <person name="Wang J.P."/>
            <person name="Wang J.H."/>
            <person name="Sun Y.H."/>
            <person name="Ni S.B."/>
            <person name="Chen W.B."/>
            <person name="Zhang X.C."/>
            <person name="Jiao Y.N."/>
            <person name="Eichler E.E."/>
            <person name="Li G.H."/>
            <person name="Liu X."/>
            <person name="Gao L.Z."/>
        </authorList>
    </citation>
    <scope>NUCLEOTIDE SEQUENCE [LARGE SCALE GENOMIC DNA]</scope>
    <source>
        <strain evidence="15">cv. GT1</strain>
        <tissue evidence="14">Leaf</tissue>
    </source>
</reference>
<dbReference type="GO" id="GO:0015297">
    <property type="term" value="F:antiporter activity"/>
    <property type="evidence" value="ECO:0007669"/>
    <property type="project" value="UniProtKB-KW"/>
</dbReference>
<evidence type="ECO:0000256" key="2">
    <source>
        <dbReference type="ARBA" id="ARBA00022448"/>
    </source>
</evidence>
<feature type="transmembrane region" description="Helical" evidence="12">
    <location>
        <begin position="326"/>
        <end position="344"/>
    </location>
</feature>
<evidence type="ECO:0000256" key="4">
    <source>
        <dbReference type="ARBA" id="ARBA00022538"/>
    </source>
</evidence>
<evidence type="ECO:0000256" key="9">
    <source>
        <dbReference type="ARBA" id="ARBA00023136"/>
    </source>
</evidence>
<dbReference type="Pfam" id="PF01699">
    <property type="entry name" value="Na_Ca_ex"/>
    <property type="match status" value="1"/>
</dbReference>
<dbReference type="PANTHER" id="PTHR12266:SF17">
    <property type="entry name" value="SODIUM_CALCIUM EXCHANGER MEMBRANE REGION DOMAIN-CONTAINING PROTEIN"/>
    <property type="match status" value="1"/>
</dbReference>
<feature type="transmembrane region" description="Helical" evidence="12">
    <location>
        <begin position="151"/>
        <end position="172"/>
    </location>
</feature>
<keyword evidence="15" id="KW-1185">Reference proteome</keyword>
<dbReference type="InterPro" id="IPR044880">
    <property type="entry name" value="NCX_ion-bd_dom_sf"/>
</dbReference>
<keyword evidence="8" id="KW-0915">Sodium</keyword>
<feature type="transmembrane region" description="Helical" evidence="12">
    <location>
        <begin position="120"/>
        <end position="139"/>
    </location>
</feature>
<dbReference type="GO" id="GO:0016020">
    <property type="term" value="C:membrane"/>
    <property type="evidence" value="ECO:0007669"/>
    <property type="project" value="UniProtKB-SubCell"/>
</dbReference>
<evidence type="ECO:0000256" key="1">
    <source>
        <dbReference type="ARBA" id="ARBA00004141"/>
    </source>
</evidence>
<dbReference type="PANTHER" id="PTHR12266">
    <property type="entry name" value="NA+/CA2+ K+ INDEPENDENT EXCHANGER"/>
    <property type="match status" value="1"/>
</dbReference>
<keyword evidence="4" id="KW-0633">Potassium transport</keyword>
<evidence type="ECO:0000256" key="8">
    <source>
        <dbReference type="ARBA" id="ARBA00023053"/>
    </source>
</evidence>
<evidence type="ECO:0000313" key="14">
    <source>
        <dbReference type="EMBL" id="KAF2287124.1"/>
    </source>
</evidence>
<gene>
    <name evidence="14" type="ORF">GH714_038349</name>
</gene>
<keyword evidence="6" id="KW-0630">Potassium</keyword>
<feature type="transmembrane region" description="Helical" evidence="12">
    <location>
        <begin position="178"/>
        <end position="199"/>
    </location>
</feature>
<keyword evidence="2" id="KW-0813">Transport</keyword>
<evidence type="ECO:0000256" key="5">
    <source>
        <dbReference type="ARBA" id="ARBA00022692"/>
    </source>
</evidence>
<feature type="transmembrane region" description="Helical" evidence="12">
    <location>
        <begin position="356"/>
        <end position="375"/>
    </location>
</feature>
<organism evidence="14 15">
    <name type="scientific">Hevea brasiliensis</name>
    <name type="common">Para rubber tree</name>
    <name type="synonym">Siphonia brasiliensis</name>
    <dbReference type="NCBI Taxonomy" id="3981"/>
    <lineage>
        <taxon>Eukaryota</taxon>
        <taxon>Viridiplantae</taxon>
        <taxon>Streptophyta</taxon>
        <taxon>Embryophyta</taxon>
        <taxon>Tracheophyta</taxon>
        <taxon>Spermatophyta</taxon>
        <taxon>Magnoliopsida</taxon>
        <taxon>eudicotyledons</taxon>
        <taxon>Gunneridae</taxon>
        <taxon>Pentapetalae</taxon>
        <taxon>rosids</taxon>
        <taxon>fabids</taxon>
        <taxon>Malpighiales</taxon>
        <taxon>Euphorbiaceae</taxon>
        <taxon>Crotonoideae</taxon>
        <taxon>Micrandreae</taxon>
        <taxon>Hevea</taxon>
    </lineage>
</organism>